<dbReference type="Gene3D" id="2.60.34.10">
    <property type="entry name" value="Substrate Binding Domain Of DNAk, Chain A, domain 1"/>
    <property type="match status" value="1"/>
</dbReference>
<dbReference type="InterPro" id="IPR029048">
    <property type="entry name" value="HSP70_C_sf"/>
</dbReference>
<dbReference type="GO" id="GO:0140662">
    <property type="term" value="F:ATP-dependent protein folding chaperone"/>
    <property type="evidence" value="ECO:0007669"/>
    <property type="project" value="InterPro"/>
</dbReference>
<proteinExistence type="inferred from homology"/>
<dbReference type="InterPro" id="IPR013126">
    <property type="entry name" value="Hsp_70_fam"/>
</dbReference>
<dbReference type="EMBL" id="CAJVPJ010000707">
    <property type="protein sequence ID" value="CAG8550676.1"/>
    <property type="molecule type" value="Genomic_DNA"/>
</dbReference>
<dbReference type="InterPro" id="IPR029047">
    <property type="entry name" value="HSP70_peptide-bd_sf"/>
</dbReference>
<feature type="coiled-coil region" evidence="6">
    <location>
        <begin position="616"/>
        <end position="646"/>
    </location>
</feature>
<dbReference type="InterPro" id="IPR018181">
    <property type="entry name" value="Heat_shock_70_CS"/>
</dbReference>
<evidence type="ECO:0000256" key="1">
    <source>
        <dbReference type="ARBA" id="ARBA00007381"/>
    </source>
</evidence>
<evidence type="ECO:0000256" key="3">
    <source>
        <dbReference type="ARBA" id="ARBA00022840"/>
    </source>
</evidence>
<dbReference type="AlphaFoldDB" id="A0A9N9FQK6"/>
<dbReference type="Pfam" id="PF00012">
    <property type="entry name" value="HSP70"/>
    <property type="match status" value="1"/>
</dbReference>
<dbReference type="NCBIfam" id="NF001413">
    <property type="entry name" value="PRK00290.1"/>
    <property type="match status" value="1"/>
</dbReference>
<comment type="caution">
    <text evidence="8">The sequence shown here is derived from an EMBL/GenBank/DDBJ whole genome shotgun (WGS) entry which is preliminary data.</text>
</comment>
<dbReference type="Gene3D" id="3.30.420.40">
    <property type="match status" value="2"/>
</dbReference>
<organism evidence="8 9">
    <name type="scientific">Paraglomus occultum</name>
    <dbReference type="NCBI Taxonomy" id="144539"/>
    <lineage>
        <taxon>Eukaryota</taxon>
        <taxon>Fungi</taxon>
        <taxon>Fungi incertae sedis</taxon>
        <taxon>Mucoromycota</taxon>
        <taxon>Glomeromycotina</taxon>
        <taxon>Glomeromycetes</taxon>
        <taxon>Paraglomerales</taxon>
        <taxon>Paraglomeraceae</taxon>
        <taxon>Paraglomus</taxon>
    </lineage>
</organism>
<dbReference type="InterPro" id="IPR009012">
    <property type="entry name" value="GrpE_head"/>
</dbReference>
<evidence type="ECO:0000313" key="8">
    <source>
        <dbReference type="EMBL" id="CAG8550676.1"/>
    </source>
</evidence>
<feature type="compositionally biased region" description="Basic and acidic residues" evidence="7">
    <location>
        <begin position="731"/>
        <end position="740"/>
    </location>
</feature>
<feature type="region of interest" description="Disordered" evidence="7">
    <location>
        <begin position="708"/>
        <end position="740"/>
    </location>
</feature>
<evidence type="ECO:0000256" key="6">
    <source>
        <dbReference type="SAM" id="Coils"/>
    </source>
</evidence>
<dbReference type="PANTHER" id="PTHR19375">
    <property type="entry name" value="HEAT SHOCK PROTEIN 70KDA"/>
    <property type="match status" value="1"/>
</dbReference>
<dbReference type="GO" id="GO:0005524">
    <property type="term" value="F:ATP binding"/>
    <property type="evidence" value="ECO:0007669"/>
    <property type="project" value="UniProtKB-KW"/>
</dbReference>
<gene>
    <name evidence="8" type="ORF">POCULU_LOCUS5003</name>
</gene>
<dbReference type="Proteomes" id="UP000789572">
    <property type="component" value="Unassembled WGS sequence"/>
</dbReference>
<dbReference type="FunFam" id="3.30.420.40:FF:000071">
    <property type="entry name" value="Molecular chaperone DnaK"/>
    <property type="match status" value="1"/>
</dbReference>
<dbReference type="FunFam" id="2.60.34.10:FF:000014">
    <property type="entry name" value="Chaperone protein DnaK HSP70"/>
    <property type="match status" value="1"/>
</dbReference>
<dbReference type="FunFam" id="3.90.640.10:FF:000003">
    <property type="entry name" value="Molecular chaperone DnaK"/>
    <property type="match status" value="1"/>
</dbReference>
<keyword evidence="2 5" id="KW-0547">Nucleotide-binding</keyword>
<accession>A0A9N9FQK6</accession>
<evidence type="ECO:0000313" key="9">
    <source>
        <dbReference type="Proteomes" id="UP000789572"/>
    </source>
</evidence>
<dbReference type="SUPFAM" id="SSF100920">
    <property type="entry name" value="Heat shock protein 70kD (HSP70), peptide-binding domain"/>
    <property type="match status" value="1"/>
</dbReference>
<protein>
    <submittedName>
        <fullName evidence="8">5519_t:CDS:1</fullName>
    </submittedName>
</protein>
<keyword evidence="3 5" id="KW-0067">ATP-binding</keyword>
<name>A0A9N9FQK6_9GLOM</name>
<evidence type="ECO:0000256" key="7">
    <source>
        <dbReference type="SAM" id="MobiDB-lite"/>
    </source>
</evidence>
<dbReference type="SUPFAM" id="SSF100934">
    <property type="entry name" value="Heat shock protein 70kD (HSP70), C-terminal subdomain"/>
    <property type="match status" value="1"/>
</dbReference>
<dbReference type="SUPFAM" id="SSF53067">
    <property type="entry name" value="Actin-like ATPase domain"/>
    <property type="match status" value="2"/>
</dbReference>
<sequence length="740" mass="84326">MNKKEEKQKESVSKEKIKSEEEVTKEKRVKKEQLENKPKEEKNNKQKEFRLQIEEIYKYSNKKFVLAVLDFLVDLEERALKLMRGDSDKRVQNHLIGIEMMRNNLWKKLENEEVEDEQLPERTVKEVKEKGYLLHGKVLRPAKGKNPRVLENEEGGRTTPSVVSFDKKENRFLVGLAAKRQAAINPETVFSIKRKMGTSTKVKLGGKDLTPEQVSAEILNYLAGYAGKKLGKKITRAVITVPAYFNDAQRKATENAGLIAGLKVERIINEPTAAALAYGLDRVERDQKILVYDLGGGTFDVSILQITKGEEGGTFEVRSTAGINDLGGDDFNKRLVDYIIEEFKKESKIDLRTKDREEKDRKITLQRLREAVEQTKHELSAKLKATVSIPYIASHNGETFHLNVEVTRAKFEELTKDYMKKTAEKVDEALREAKLREGEIDQIILVGGSTRMPMVENLIKGRFGEKRINKSVNPDEVVAVGAAIQGAVLRGDIKDVLLLDVTPLSLGIETEGGMFAKLIERNTTIPTRKSEFFSTAMDNQPSVFIRVFQGERTRAQDNKLLSAFELTGIEPAPRGIPQIEVVFDIDANGVVSVSAKDKKTGKEQSIVIRDSQSLSDEEIQRMIKEAEENRAKDEELKDNLETLNRAQTYCYTFEKQIEEFKSHKNFKEDDPQFQEFKKLYEGLKKLTEEKNYPELKNQLNKIDEMMKLSNELMQKMPKENSANGEEIVDVSPEKKDDDKK</sequence>
<evidence type="ECO:0000256" key="2">
    <source>
        <dbReference type="ARBA" id="ARBA00022741"/>
    </source>
</evidence>
<feature type="region of interest" description="Disordered" evidence="7">
    <location>
        <begin position="1"/>
        <end position="46"/>
    </location>
</feature>
<reference evidence="8" key="1">
    <citation type="submission" date="2021-06" db="EMBL/GenBank/DDBJ databases">
        <authorList>
            <person name="Kallberg Y."/>
            <person name="Tangrot J."/>
            <person name="Rosling A."/>
        </authorList>
    </citation>
    <scope>NUCLEOTIDE SEQUENCE</scope>
    <source>
        <strain evidence="8">IA702</strain>
    </source>
</reference>
<keyword evidence="4" id="KW-0143">Chaperone</keyword>
<dbReference type="InterPro" id="IPR043129">
    <property type="entry name" value="ATPase_NBD"/>
</dbReference>
<dbReference type="PRINTS" id="PR00301">
    <property type="entry name" value="HEATSHOCK70"/>
</dbReference>
<keyword evidence="6" id="KW-0175">Coiled coil</keyword>
<dbReference type="SUPFAM" id="SSF51064">
    <property type="entry name" value="Head domain of nucleotide exchange factor GrpE"/>
    <property type="match status" value="1"/>
</dbReference>
<evidence type="ECO:0000256" key="4">
    <source>
        <dbReference type="ARBA" id="ARBA00023186"/>
    </source>
</evidence>
<comment type="similarity">
    <text evidence="1 5">Belongs to the heat shock protein 70 family.</text>
</comment>
<dbReference type="PROSITE" id="PS00329">
    <property type="entry name" value="HSP70_2"/>
    <property type="match status" value="1"/>
</dbReference>
<evidence type="ECO:0000256" key="5">
    <source>
        <dbReference type="RuleBase" id="RU003322"/>
    </source>
</evidence>
<dbReference type="OrthoDB" id="2388192at2759"/>
<dbReference type="Gene3D" id="3.90.640.10">
    <property type="entry name" value="Actin, Chain A, domain 4"/>
    <property type="match status" value="1"/>
</dbReference>
<dbReference type="Gene3D" id="2.30.22.10">
    <property type="entry name" value="Head domain of nucleotide exchange factor GrpE"/>
    <property type="match status" value="1"/>
</dbReference>
<keyword evidence="9" id="KW-1185">Reference proteome</keyword>